<dbReference type="InterPro" id="IPR003961">
    <property type="entry name" value="FN3_dom"/>
</dbReference>
<feature type="region of interest" description="Disordered" evidence="1">
    <location>
        <begin position="422"/>
        <end position="687"/>
    </location>
</feature>
<keyword evidence="2" id="KW-0732">Signal</keyword>
<dbReference type="OrthoDB" id="6129306at2759"/>
<feature type="compositionally biased region" description="Polar residues" evidence="1">
    <location>
        <begin position="962"/>
        <end position="977"/>
    </location>
</feature>
<feature type="region of interest" description="Disordered" evidence="1">
    <location>
        <begin position="930"/>
        <end position="1001"/>
    </location>
</feature>
<feature type="compositionally biased region" description="Low complexity" evidence="1">
    <location>
        <begin position="604"/>
        <end position="646"/>
    </location>
</feature>
<keyword evidence="5" id="KW-1185">Reference proteome</keyword>
<feature type="compositionally biased region" description="Polar residues" evidence="1">
    <location>
        <begin position="475"/>
        <end position="489"/>
    </location>
</feature>
<feature type="chain" id="PRO_5019036414" description="Fibronectin type-III domain-containing protein" evidence="2">
    <location>
        <begin position="25"/>
        <end position="1081"/>
    </location>
</feature>
<evidence type="ECO:0000256" key="1">
    <source>
        <dbReference type="SAM" id="MobiDB-lite"/>
    </source>
</evidence>
<name>A0A437BZL7_ORYJA</name>
<organism evidence="4 5">
    <name type="scientific">Oryzias javanicus</name>
    <name type="common">Javanese ricefish</name>
    <name type="synonym">Aplocheilus javanicus</name>
    <dbReference type="NCBI Taxonomy" id="123683"/>
    <lineage>
        <taxon>Eukaryota</taxon>
        <taxon>Metazoa</taxon>
        <taxon>Chordata</taxon>
        <taxon>Craniata</taxon>
        <taxon>Vertebrata</taxon>
        <taxon>Euteleostomi</taxon>
        <taxon>Actinopterygii</taxon>
        <taxon>Neopterygii</taxon>
        <taxon>Teleostei</taxon>
        <taxon>Neoteleostei</taxon>
        <taxon>Acanthomorphata</taxon>
        <taxon>Ovalentaria</taxon>
        <taxon>Atherinomorphae</taxon>
        <taxon>Beloniformes</taxon>
        <taxon>Adrianichthyidae</taxon>
        <taxon>Oryziinae</taxon>
        <taxon>Oryzias</taxon>
    </lineage>
</organism>
<feature type="compositionally biased region" description="Low complexity" evidence="1">
    <location>
        <begin position="457"/>
        <end position="467"/>
    </location>
</feature>
<proteinExistence type="predicted"/>
<dbReference type="Gene3D" id="2.60.40.10">
    <property type="entry name" value="Immunoglobulins"/>
    <property type="match status" value="2"/>
</dbReference>
<dbReference type="SMART" id="SM00060">
    <property type="entry name" value="FN3"/>
    <property type="match status" value="2"/>
</dbReference>
<dbReference type="CDD" id="cd00063">
    <property type="entry name" value="FN3"/>
    <property type="match status" value="2"/>
</dbReference>
<protein>
    <recommendedName>
        <fullName evidence="3">Fibronectin type-III domain-containing protein</fullName>
    </recommendedName>
</protein>
<evidence type="ECO:0000256" key="2">
    <source>
        <dbReference type="SAM" id="SignalP"/>
    </source>
</evidence>
<dbReference type="PRINTS" id="PR00014">
    <property type="entry name" value="FNTYPEIII"/>
</dbReference>
<evidence type="ECO:0000259" key="3">
    <source>
        <dbReference type="PROSITE" id="PS50853"/>
    </source>
</evidence>
<feature type="compositionally biased region" description="Basic and acidic residues" evidence="1">
    <location>
        <begin position="888"/>
        <end position="901"/>
    </location>
</feature>
<feature type="compositionally biased region" description="Polar residues" evidence="1">
    <location>
        <begin position="988"/>
        <end position="1001"/>
    </location>
</feature>
<feature type="compositionally biased region" description="Polar residues" evidence="1">
    <location>
        <begin position="746"/>
        <end position="763"/>
    </location>
</feature>
<dbReference type="InterPro" id="IPR013783">
    <property type="entry name" value="Ig-like_fold"/>
</dbReference>
<feature type="compositionally biased region" description="Basic and acidic residues" evidence="1">
    <location>
        <begin position="540"/>
        <end position="551"/>
    </location>
</feature>
<feature type="compositionally biased region" description="Polar residues" evidence="1">
    <location>
        <begin position="847"/>
        <end position="856"/>
    </location>
</feature>
<feature type="compositionally biased region" description="Polar residues" evidence="1">
    <location>
        <begin position="109"/>
        <end position="129"/>
    </location>
</feature>
<dbReference type="AlphaFoldDB" id="A0A437BZL7"/>
<evidence type="ECO:0000313" key="4">
    <source>
        <dbReference type="EMBL" id="RVE55770.1"/>
    </source>
</evidence>
<feature type="compositionally biased region" description="Basic residues" evidence="1">
    <location>
        <begin position="568"/>
        <end position="589"/>
    </location>
</feature>
<dbReference type="PANTHER" id="PTHR23197">
    <property type="entry name" value="TARSH-RELATED FIBRONECTIN DOMAIN-CONTAINING"/>
    <property type="match status" value="1"/>
</dbReference>
<feature type="signal peptide" evidence="2">
    <location>
        <begin position="1"/>
        <end position="24"/>
    </location>
</feature>
<dbReference type="EMBL" id="CM012460">
    <property type="protein sequence ID" value="RVE55770.1"/>
    <property type="molecule type" value="Genomic_DNA"/>
</dbReference>
<feature type="domain" description="Fibronectin type-III" evidence="3">
    <location>
        <begin position="231"/>
        <end position="327"/>
    </location>
</feature>
<feature type="region of interest" description="Disordered" evidence="1">
    <location>
        <begin position="847"/>
        <end position="912"/>
    </location>
</feature>
<evidence type="ECO:0000313" key="5">
    <source>
        <dbReference type="Proteomes" id="UP000283210"/>
    </source>
</evidence>
<feature type="compositionally biased region" description="Basic and acidic residues" evidence="1">
    <location>
        <begin position="868"/>
        <end position="880"/>
    </location>
</feature>
<feature type="region of interest" description="Disordered" evidence="1">
    <location>
        <begin position="809"/>
        <end position="834"/>
    </location>
</feature>
<sequence length="1081" mass="118206">MVLAASRTLLALFLTFCAPGRGWTAEKLPRSQNGKQTSLDEVLRDIWEPPIHLDGSPVDRFTSSSSKPTRLHRFSKVSKDSRAHLLEDLDPDWVDLDGFAVLGNAPVRNSSAGSVRSSQTGVRNYSTAGRNAKVDRTARPAGGTSALIKRRAPQSSSGPRQPERAAAGAPMLEKRRQHNTKRQAEQINRYRTRPSESVHMVSLQAQTAQDLRAPPIRAAAVKSIPEPPINEARDINVRVMSPKSVLISWVDPAVEMGKVAPGASRSYTVRFREKGESARWEYRESSQRRVMIETLSADGMYEFSIRISEGEKHSEWSSSVFQRTPESAPSGPPENFEVKPLRGKGTVVTATWDPPEEPNGRIREYILSYAPAMKPFGMKSLTYSGSTTTATVDGLTPGERYIFKIRATNRRGMGPQSKAFSVVMPQSSSGASSSSKTKHSQQSIDSEGKSSVRSTEAPPATTPQTRPASRRLRPLSQTRSYHSIFSSIRGSVRHVSNRGKANDDEEEDKITPTPPPKEETTTVEIVPETKNIDNNVDSVSEEKLGYDEEPKTTNPPSLKVLTPSPTKPVHRNAFRPNRRPVKIRVHQKSGSKVISSSLDKDSSIKSLGSTSSAKSSISSVSLNSSSSSPSLSKSLSSTASSFVSSSHIQNPEASREASVAATYPHSPNIYSKPNRTESKPPISISNGANSQKINILTAGRGSLAGRSSSSDLRVRFGRKHPRLFAKGNSSRISQSYKPAVNTHLNLPSRQALNSQSTSKTETASPERVDNRETQNTLYPKASQTTLKSTDILATLDSNVFDKLQLTKDSGTHSSTAKQDNKPSTTGSFLSTAQGVSPDSATLQILQGSQKSTNQDTTYREATYLTPDNDPKKAEVTKLEEPSVGSERQAMETGKRGDESRNGKRVPPRTRLSPSFAERFPWLASRYPGRFDSKSRGALTRQSSRVPLTRVSSSVGAGRPLLTGTQTRLSGAAGSSIQETKEDLRVPSGQDTLSNRAGSSLVQSNQNVASDIRKPLISVSPSASTIDSDSHHFLSGKRPSSEHTNREILKEKLENHLLVRSERRGWKSPCRKFQRPCRHLYQ</sequence>
<feature type="compositionally biased region" description="Polar residues" evidence="1">
    <location>
        <begin position="773"/>
        <end position="782"/>
    </location>
</feature>
<feature type="region of interest" description="Disordered" evidence="1">
    <location>
        <begin position="746"/>
        <end position="782"/>
    </location>
</feature>
<feature type="region of interest" description="Disordered" evidence="1">
    <location>
        <begin position="1020"/>
        <end position="1044"/>
    </location>
</feature>
<dbReference type="PROSITE" id="PS50853">
    <property type="entry name" value="FN3"/>
    <property type="match status" value="2"/>
</dbReference>
<feature type="domain" description="Fibronectin type-III" evidence="3">
    <location>
        <begin position="332"/>
        <end position="427"/>
    </location>
</feature>
<feature type="region of interest" description="Disordered" evidence="1">
    <location>
        <begin position="109"/>
        <end position="184"/>
    </location>
</feature>
<gene>
    <name evidence="4" type="ORF">OJAV_G00229480</name>
</gene>
<dbReference type="Proteomes" id="UP000283210">
    <property type="component" value="Chromosome 24"/>
</dbReference>
<dbReference type="PANTHER" id="PTHR23197:SF8">
    <property type="entry name" value="FIBRONECTIN TYPE III DOMAIN-CONTAINING PROTEIN 1"/>
    <property type="match status" value="1"/>
</dbReference>
<reference evidence="4 5" key="2">
    <citation type="submission" date="2019-01" db="EMBL/GenBank/DDBJ databases">
        <title>A chromosome length genome reference of the Java medaka (oryzias javanicus).</title>
        <authorList>
            <person name="Herpin A."/>
            <person name="Takehana Y."/>
            <person name="Naruse K."/>
            <person name="Ansai S."/>
            <person name="Kawaguchi M."/>
        </authorList>
    </citation>
    <scope>NUCLEOTIDE SEQUENCE [LARGE SCALE GENOMIC DNA]</scope>
    <source>
        <strain evidence="4">RS831</strain>
        <tissue evidence="4">Whole body</tissue>
    </source>
</reference>
<dbReference type="Pfam" id="PF00041">
    <property type="entry name" value="fn3"/>
    <property type="match status" value="1"/>
</dbReference>
<accession>A0A437BZL7</accession>
<reference evidence="4 5" key="1">
    <citation type="submission" date="2018-11" db="EMBL/GenBank/DDBJ databases">
        <authorList>
            <person name="Lopez-Roques C."/>
            <person name="Donnadieu C."/>
            <person name="Bouchez O."/>
            <person name="Klopp C."/>
            <person name="Cabau C."/>
            <person name="Zahm M."/>
        </authorList>
    </citation>
    <scope>NUCLEOTIDE SEQUENCE [LARGE SCALE GENOMIC DNA]</scope>
    <source>
        <strain evidence="4">RS831</strain>
        <tissue evidence="4">Whole body</tissue>
    </source>
</reference>
<dbReference type="InterPro" id="IPR036116">
    <property type="entry name" value="FN3_sf"/>
</dbReference>
<dbReference type="SUPFAM" id="SSF49265">
    <property type="entry name" value="Fibronectin type III"/>
    <property type="match status" value="1"/>
</dbReference>
<feature type="compositionally biased region" description="Low complexity" evidence="1">
    <location>
        <begin position="426"/>
        <end position="443"/>
    </location>
</feature>
<feature type="compositionally biased region" description="Polar residues" evidence="1">
    <location>
        <begin position="939"/>
        <end position="954"/>
    </location>
</feature>